<comment type="caution">
    <text evidence="2">The sequence shown here is derived from an EMBL/GenBank/DDBJ whole genome shotgun (WGS) entry which is preliminary data.</text>
</comment>
<sequence length="176" mass="19434">MTERAEGVVADADDATLLAIESIKQLKARYCRNLDSKDWAAWRTVFTDDFVSDTAEAGGKVIEGADDFVAFTRKALGRPTQATAHQVHAPEIALTSATTARGVWALQDVVRFGPGVTLVGYGHYHETYEKIGGLWLIKSSKLTRLREDIVTPVFSLYVSDRIRRAIGRVANRLIGR</sequence>
<dbReference type="EMBL" id="BAABGF010000013">
    <property type="protein sequence ID" value="GAA4536203.1"/>
    <property type="molecule type" value="Genomic_DNA"/>
</dbReference>
<evidence type="ECO:0000259" key="1">
    <source>
        <dbReference type="Pfam" id="PF13577"/>
    </source>
</evidence>
<dbReference type="RefSeq" id="WP_264047794.1">
    <property type="nucleotide sequence ID" value="NZ_BAABGF010000013.1"/>
</dbReference>
<accession>A0ABP8RE18</accession>
<feature type="domain" description="SnoaL-like" evidence="1">
    <location>
        <begin position="16"/>
        <end position="139"/>
    </location>
</feature>
<dbReference type="SUPFAM" id="SSF54427">
    <property type="entry name" value="NTF2-like"/>
    <property type="match status" value="1"/>
</dbReference>
<dbReference type="InterPro" id="IPR032710">
    <property type="entry name" value="NTF2-like_dom_sf"/>
</dbReference>
<name>A0ABP8RE18_9MYCO</name>
<organism evidence="2 3">
    <name type="scientific">Mycobacterium paraffinicum</name>
    <dbReference type="NCBI Taxonomy" id="53378"/>
    <lineage>
        <taxon>Bacteria</taxon>
        <taxon>Bacillati</taxon>
        <taxon>Actinomycetota</taxon>
        <taxon>Actinomycetes</taxon>
        <taxon>Mycobacteriales</taxon>
        <taxon>Mycobacteriaceae</taxon>
        <taxon>Mycobacterium</taxon>
    </lineage>
</organism>
<evidence type="ECO:0000313" key="2">
    <source>
        <dbReference type="EMBL" id="GAA4536203.1"/>
    </source>
</evidence>
<dbReference type="InterPro" id="IPR037401">
    <property type="entry name" value="SnoaL-like"/>
</dbReference>
<dbReference type="Gene3D" id="3.10.450.50">
    <property type="match status" value="1"/>
</dbReference>
<dbReference type="Pfam" id="PF13577">
    <property type="entry name" value="SnoaL_4"/>
    <property type="match status" value="1"/>
</dbReference>
<proteinExistence type="predicted"/>
<protein>
    <recommendedName>
        <fullName evidence="1">SnoaL-like domain-containing protein</fullName>
    </recommendedName>
</protein>
<keyword evidence="3" id="KW-1185">Reference proteome</keyword>
<reference evidence="3" key="1">
    <citation type="journal article" date="2019" name="Int. J. Syst. Evol. Microbiol.">
        <title>The Global Catalogue of Microorganisms (GCM) 10K type strain sequencing project: providing services to taxonomists for standard genome sequencing and annotation.</title>
        <authorList>
            <consortium name="The Broad Institute Genomics Platform"/>
            <consortium name="The Broad Institute Genome Sequencing Center for Infectious Disease"/>
            <person name="Wu L."/>
            <person name="Ma J."/>
        </authorList>
    </citation>
    <scope>NUCLEOTIDE SEQUENCE [LARGE SCALE GENOMIC DNA]</scope>
    <source>
        <strain evidence="3">JCM 17782</strain>
    </source>
</reference>
<gene>
    <name evidence="2" type="ORF">GCM10023161_10910</name>
</gene>
<evidence type="ECO:0000313" key="3">
    <source>
        <dbReference type="Proteomes" id="UP001501417"/>
    </source>
</evidence>
<dbReference type="Proteomes" id="UP001501417">
    <property type="component" value="Unassembled WGS sequence"/>
</dbReference>